<accession>A0A915ITH5</accession>
<dbReference type="Proteomes" id="UP000887565">
    <property type="component" value="Unplaced"/>
</dbReference>
<evidence type="ECO:0000313" key="2">
    <source>
        <dbReference type="WBParaSite" id="nRc.2.0.1.t17160-RA"/>
    </source>
</evidence>
<proteinExistence type="predicted"/>
<sequence length="80" mass="9477">MTDDFWGFLLSQIKCLAQKPSIVSFSLQIEGNLMEDRYRSILKRNIVEVRNPKRNKGRKYKLKKYQKPGVDEVTVDYVPR</sequence>
<keyword evidence="1" id="KW-1185">Reference proteome</keyword>
<evidence type="ECO:0000313" key="1">
    <source>
        <dbReference type="Proteomes" id="UP000887565"/>
    </source>
</evidence>
<organism evidence="1 2">
    <name type="scientific">Romanomermis culicivorax</name>
    <name type="common">Nematode worm</name>
    <dbReference type="NCBI Taxonomy" id="13658"/>
    <lineage>
        <taxon>Eukaryota</taxon>
        <taxon>Metazoa</taxon>
        <taxon>Ecdysozoa</taxon>
        <taxon>Nematoda</taxon>
        <taxon>Enoplea</taxon>
        <taxon>Dorylaimia</taxon>
        <taxon>Mermithida</taxon>
        <taxon>Mermithoidea</taxon>
        <taxon>Mermithidae</taxon>
        <taxon>Romanomermis</taxon>
    </lineage>
</organism>
<protein>
    <submittedName>
        <fullName evidence="2">Uncharacterized protein</fullName>
    </submittedName>
</protein>
<name>A0A915ITH5_ROMCU</name>
<reference evidence="2" key="1">
    <citation type="submission" date="2022-11" db="UniProtKB">
        <authorList>
            <consortium name="WormBaseParasite"/>
        </authorList>
    </citation>
    <scope>IDENTIFICATION</scope>
</reference>
<dbReference type="WBParaSite" id="nRc.2.0.1.t17160-RA">
    <property type="protein sequence ID" value="nRc.2.0.1.t17160-RA"/>
    <property type="gene ID" value="nRc.2.0.1.g17160"/>
</dbReference>
<dbReference type="AlphaFoldDB" id="A0A915ITH5"/>